<proteinExistence type="predicted"/>
<dbReference type="GeneID" id="17264203"/>
<reference evidence="4" key="1">
    <citation type="journal article" date="2013" name="Nature">
        <title>Pan genome of the phytoplankton Emiliania underpins its global distribution.</title>
        <authorList>
            <person name="Read B.A."/>
            <person name="Kegel J."/>
            <person name="Klute M.J."/>
            <person name="Kuo A."/>
            <person name="Lefebvre S.C."/>
            <person name="Maumus F."/>
            <person name="Mayer C."/>
            <person name="Miller J."/>
            <person name="Monier A."/>
            <person name="Salamov A."/>
            <person name="Young J."/>
            <person name="Aguilar M."/>
            <person name="Claverie J.M."/>
            <person name="Frickenhaus S."/>
            <person name="Gonzalez K."/>
            <person name="Herman E.K."/>
            <person name="Lin Y.C."/>
            <person name="Napier J."/>
            <person name="Ogata H."/>
            <person name="Sarno A.F."/>
            <person name="Shmutz J."/>
            <person name="Schroeder D."/>
            <person name="de Vargas C."/>
            <person name="Verret F."/>
            <person name="von Dassow P."/>
            <person name="Valentin K."/>
            <person name="Van de Peer Y."/>
            <person name="Wheeler G."/>
            <person name="Dacks J.B."/>
            <person name="Delwiche C.F."/>
            <person name="Dyhrman S.T."/>
            <person name="Glockner G."/>
            <person name="John U."/>
            <person name="Richards T."/>
            <person name="Worden A.Z."/>
            <person name="Zhang X."/>
            <person name="Grigoriev I.V."/>
            <person name="Allen A.E."/>
            <person name="Bidle K."/>
            <person name="Borodovsky M."/>
            <person name="Bowler C."/>
            <person name="Brownlee C."/>
            <person name="Cock J.M."/>
            <person name="Elias M."/>
            <person name="Gladyshev V.N."/>
            <person name="Groth M."/>
            <person name="Guda C."/>
            <person name="Hadaegh A."/>
            <person name="Iglesias-Rodriguez M.D."/>
            <person name="Jenkins J."/>
            <person name="Jones B.M."/>
            <person name="Lawson T."/>
            <person name="Leese F."/>
            <person name="Lindquist E."/>
            <person name="Lobanov A."/>
            <person name="Lomsadze A."/>
            <person name="Malik S.B."/>
            <person name="Marsh M.E."/>
            <person name="Mackinder L."/>
            <person name="Mock T."/>
            <person name="Mueller-Roeber B."/>
            <person name="Pagarete A."/>
            <person name="Parker M."/>
            <person name="Probert I."/>
            <person name="Quesneville H."/>
            <person name="Raines C."/>
            <person name="Rensing S.A."/>
            <person name="Riano-Pachon D.M."/>
            <person name="Richier S."/>
            <person name="Rokitta S."/>
            <person name="Shiraiwa Y."/>
            <person name="Soanes D.M."/>
            <person name="van der Giezen M."/>
            <person name="Wahlund T.M."/>
            <person name="Williams B."/>
            <person name="Wilson W."/>
            <person name="Wolfe G."/>
            <person name="Wurch L.L."/>
        </authorList>
    </citation>
    <scope>NUCLEOTIDE SEQUENCE</scope>
</reference>
<feature type="transmembrane region" description="Helical" evidence="2">
    <location>
        <begin position="326"/>
        <end position="347"/>
    </location>
</feature>
<feature type="transmembrane region" description="Helical" evidence="2">
    <location>
        <begin position="283"/>
        <end position="305"/>
    </location>
</feature>
<protein>
    <recommendedName>
        <fullName evidence="5">EamA domain-containing protein</fullName>
    </recommendedName>
</protein>
<feature type="region of interest" description="Disordered" evidence="1">
    <location>
        <begin position="356"/>
        <end position="376"/>
    </location>
</feature>
<reference evidence="3" key="2">
    <citation type="submission" date="2024-10" db="UniProtKB">
        <authorList>
            <consortium name="EnsemblProtists"/>
        </authorList>
    </citation>
    <scope>IDENTIFICATION</scope>
</reference>
<evidence type="ECO:0000313" key="4">
    <source>
        <dbReference type="Proteomes" id="UP000013827"/>
    </source>
</evidence>
<evidence type="ECO:0000256" key="2">
    <source>
        <dbReference type="SAM" id="Phobius"/>
    </source>
</evidence>
<dbReference type="RefSeq" id="XP_005771087.1">
    <property type="nucleotide sequence ID" value="XM_005771030.1"/>
</dbReference>
<keyword evidence="2" id="KW-1133">Transmembrane helix</keyword>
<dbReference type="EnsemblProtists" id="EOD18658">
    <property type="protein sequence ID" value="EOD18658"/>
    <property type="gene ID" value="EMIHUDRAFT_470210"/>
</dbReference>
<evidence type="ECO:0000313" key="3">
    <source>
        <dbReference type="EnsemblProtists" id="EOD18658"/>
    </source>
</evidence>
<organism evidence="3 4">
    <name type="scientific">Emiliania huxleyi (strain CCMP1516)</name>
    <dbReference type="NCBI Taxonomy" id="280463"/>
    <lineage>
        <taxon>Eukaryota</taxon>
        <taxon>Haptista</taxon>
        <taxon>Haptophyta</taxon>
        <taxon>Prymnesiophyceae</taxon>
        <taxon>Isochrysidales</taxon>
        <taxon>Noelaerhabdaceae</taxon>
        <taxon>Emiliania</taxon>
    </lineage>
</organism>
<dbReference type="KEGG" id="ehx:EMIHUDRAFT_470210"/>
<dbReference type="HOGENOM" id="CLU_736583_0_0_1"/>
<evidence type="ECO:0008006" key="5">
    <source>
        <dbReference type="Google" id="ProtNLM"/>
    </source>
</evidence>
<keyword evidence="2" id="KW-0812">Transmembrane</keyword>
<dbReference type="PaxDb" id="2903-EOD18658"/>
<feature type="transmembrane region" description="Helical" evidence="2">
    <location>
        <begin position="167"/>
        <end position="186"/>
    </location>
</feature>
<dbReference type="AlphaFoldDB" id="A0A0D3J573"/>
<feature type="transmembrane region" description="Helical" evidence="2">
    <location>
        <begin position="142"/>
        <end position="161"/>
    </location>
</feature>
<keyword evidence="2" id="KW-0472">Membrane</keyword>
<keyword evidence="4" id="KW-1185">Reference proteome</keyword>
<sequence>MPLRSPSDSDLESYKSEQPLLSPGKSNPAEKSSSAGHRPPTAAFPDEPLRPKAGAAAMGVAALLVAGYLLLGKRHVSSSWHTSHVFPRVGGVTGTSYQREGGHDPGGFALCRQLIGALLMAALGYCREGSSIFALRRSDHRAIAKLGVFHYLNSVLFIWGFKLSTPFFASVAQLSIPVMTFVYTALAGRLPAGSAHHEHAPAAGAAAGAAGSGSPPVPASLWVGAGFLPLQSASCLSWGLTWRRGTDRVGVGCLALQTGSFSGLLVLQKALVQAYPVALVVAWGYSAGAVLALIGSVFDGSIHTLPANFNSPSLMGILFFHTPVRLLELCGYAVAMLGVAAMASVVIQEGDDAAHAPNDRVLDSRTTSPSDREDDG</sequence>
<evidence type="ECO:0000256" key="1">
    <source>
        <dbReference type="SAM" id="MobiDB-lite"/>
    </source>
</evidence>
<feature type="transmembrane region" description="Helical" evidence="2">
    <location>
        <begin position="53"/>
        <end position="71"/>
    </location>
</feature>
<dbReference type="Proteomes" id="UP000013827">
    <property type="component" value="Unassembled WGS sequence"/>
</dbReference>
<name>A0A0D3J573_EMIH1</name>
<feature type="region of interest" description="Disordered" evidence="1">
    <location>
        <begin position="1"/>
        <end position="49"/>
    </location>
</feature>
<accession>A0A0D3J573</accession>